<dbReference type="Gene3D" id="3.10.20.10">
    <property type="match status" value="1"/>
</dbReference>
<evidence type="ECO:0000313" key="4">
    <source>
        <dbReference type="EMBL" id="XCH33838.1"/>
    </source>
</evidence>
<dbReference type="GO" id="GO:0006777">
    <property type="term" value="P:Mo-molybdopterin cofactor biosynthetic process"/>
    <property type="evidence" value="ECO:0007669"/>
    <property type="project" value="UniProtKB-UniRule"/>
</dbReference>
<comment type="subcellular location">
    <subcellularLocation>
        <location evidence="3">Cytoplasm</location>
    </subcellularLocation>
</comment>
<keyword evidence="1 3" id="KW-0963">Cytoplasm</keyword>
<gene>
    <name evidence="3 4" type="primary">fdhD</name>
    <name evidence="4" type="ORF">ABV300_02895</name>
</gene>
<dbReference type="EMBL" id="CP159307">
    <property type="protein sequence ID" value="XCH33838.1"/>
    <property type="molecule type" value="Genomic_DNA"/>
</dbReference>
<dbReference type="PANTHER" id="PTHR30592:SF1">
    <property type="entry name" value="SULFUR CARRIER PROTEIN FDHD"/>
    <property type="match status" value="1"/>
</dbReference>
<sequence length="268" mass="28725">MTDNTARLDVIRVSEATAEPIGDEVAREAALTIFFNDMELVTMLCSPAEENYLAAGFLAAEGLIESAGDITSMTIDGVRGIARVTTKSSGEAGRIWKRFISSGCGRGATFYSAADVASRPVVSSMKLHPDQIYRLMKDFQERSEVFKTTGGVHAAALAAPGGIELFSEDIGRHNAVDKVFGRCLLEGIGTEDRILLVSGRISSEILLKTARRGIPFLISRSAPTDSGVKLAEKLGITLIGFVRGHRMNIYANPERIFTDKGPGTGGPE</sequence>
<dbReference type="SUPFAM" id="SSF53927">
    <property type="entry name" value="Cytidine deaminase-like"/>
    <property type="match status" value="1"/>
</dbReference>
<dbReference type="GO" id="GO:0016783">
    <property type="term" value="F:sulfurtransferase activity"/>
    <property type="evidence" value="ECO:0007669"/>
    <property type="project" value="InterPro"/>
</dbReference>
<dbReference type="Pfam" id="PF02634">
    <property type="entry name" value="FdhD-NarQ"/>
    <property type="match status" value="1"/>
</dbReference>
<comment type="similarity">
    <text evidence="3">Belongs to the FdhD family.</text>
</comment>
<name>A0AAU8GDK2_9CHLR</name>
<reference evidence="4" key="1">
    <citation type="submission" date="2024-06" db="EMBL/GenBank/DDBJ databases">
        <title>A Novel Isolate, Dehalogenimonas sp. Strain 4OHTPN, Dechlorinates Aromatic 4 Hydroxy chlorothalonil by a Novel Reductive Dehalogenase.</title>
        <authorList>
            <person name="Liu G."/>
        </authorList>
    </citation>
    <scope>NUCLEOTIDE SEQUENCE</scope>
    <source>
        <strain evidence="4">4OHTPN</strain>
    </source>
</reference>
<proteinExistence type="inferred from homology"/>
<dbReference type="AlphaFoldDB" id="A0AAU8GDK2"/>
<dbReference type="GO" id="GO:0097163">
    <property type="term" value="F:sulfur carrier activity"/>
    <property type="evidence" value="ECO:0007669"/>
    <property type="project" value="UniProtKB-UniRule"/>
</dbReference>
<evidence type="ECO:0000256" key="3">
    <source>
        <dbReference type="HAMAP-Rule" id="MF_00187"/>
    </source>
</evidence>
<accession>A0AAU8GDK2</accession>
<keyword evidence="2 3" id="KW-0501">Molybdenum cofactor biosynthesis</keyword>
<dbReference type="PIRSF" id="PIRSF015626">
    <property type="entry name" value="FdhD"/>
    <property type="match status" value="1"/>
</dbReference>
<dbReference type="GO" id="GO:0005737">
    <property type="term" value="C:cytoplasm"/>
    <property type="evidence" value="ECO:0007669"/>
    <property type="project" value="UniProtKB-SubCell"/>
</dbReference>
<dbReference type="NCBIfam" id="TIGR00129">
    <property type="entry name" value="fdhD_narQ"/>
    <property type="match status" value="1"/>
</dbReference>
<comment type="function">
    <text evidence="3">Required for formate dehydrogenase (FDH) activity. Acts as a sulfur carrier protein that transfers sulfur from IscS to the molybdenum cofactor prior to its insertion into FDH.</text>
</comment>
<evidence type="ECO:0000256" key="2">
    <source>
        <dbReference type="ARBA" id="ARBA00023150"/>
    </source>
</evidence>
<dbReference type="HAMAP" id="MF_00187">
    <property type="entry name" value="FdhD"/>
    <property type="match status" value="1"/>
</dbReference>
<feature type="binding site" evidence="3">
    <location>
        <begin position="241"/>
        <end position="246"/>
    </location>
    <ligand>
        <name>Mo-bis(molybdopterin guanine dinucleotide)</name>
        <dbReference type="ChEBI" id="CHEBI:60539"/>
    </ligand>
</feature>
<protein>
    <recommendedName>
        <fullName evidence="3">Sulfur carrier protein FdhD</fullName>
    </recommendedName>
</protein>
<dbReference type="InterPro" id="IPR003786">
    <property type="entry name" value="FdhD"/>
</dbReference>
<evidence type="ECO:0000256" key="1">
    <source>
        <dbReference type="ARBA" id="ARBA00022490"/>
    </source>
</evidence>
<dbReference type="InterPro" id="IPR016193">
    <property type="entry name" value="Cytidine_deaminase-like"/>
</dbReference>
<dbReference type="Gene3D" id="3.40.140.10">
    <property type="entry name" value="Cytidine Deaminase, domain 2"/>
    <property type="match status" value="1"/>
</dbReference>
<feature type="active site" description="Cysteine persulfide intermediate" evidence="3">
    <location>
        <position position="104"/>
    </location>
</feature>
<dbReference type="PANTHER" id="PTHR30592">
    <property type="entry name" value="FORMATE DEHYDROGENASE"/>
    <property type="match status" value="1"/>
</dbReference>
<organism evidence="4">
    <name type="scientific">Dehalogenimonas sp. 4OHTPN</name>
    <dbReference type="NCBI Taxonomy" id="3166643"/>
    <lineage>
        <taxon>Bacteria</taxon>
        <taxon>Bacillati</taxon>
        <taxon>Chloroflexota</taxon>
        <taxon>Dehalococcoidia</taxon>
        <taxon>Dehalococcoidales</taxon>
        <taxon>Dehalococcoidaceae</taxon>
        <taxon>Dehalogenimonas</taxon>
    </lineage>
</organism>
<dbReference type="RefSeq" id="WP_353715030.1">
    <property type="nucleotide sequence ID" value="NZ_CP159307.1"/>
</dbReference>